<feature type="domain" description="F-box/LRR-repeat protein 15-like leucin rich repeat" evidence="3">
    <location>
        <begin position="198"/>
        <end position="322"/>
    </location>
</feature>
<sequence length="618" mass="69180">MNELPTQKVLAIPEIVYIIVSMLDPDSLKTATLVCRNWHHHCIQILWRQLVIPKDWFNLDLSLLWPVLDRRGSLLKALALEISPSTRMIPELDQDLIERQLSSILSRCPNLERLQVQVPREIKSQVITLTISAHSHKLKQLDTDILNWEPEDLNALLIACPDLHQLAGHNFTGDILQVIARAQPKMDMIDCTHARFDDEELVEFAKALPNLRQLSVTMHQFLTAKALIGVSAHCWKLEHLNFHFCLSLKSSGFQALLRVSPHLRTLDLGLTEVHDADITLVAGLCPQLESLKLPFCSNITKVSIGAVVQSCPQLLHLDLSFCDGVLLSIFENPTTQPWVCHQLRYLDISGIHASYSVEASMASSLLPSMYHQISLLKRLEFLRMTAHGFSLQLLEVGEPFLKELKNLETLDLTKLKHPLPWKDMVTIGNLFPKLKKFEFRSSDVIPPMSIKEQKAILKAMEDHAGVRPLFSEFPGVHLGKRKSRETHGDDNDGDHEESGRLDAGNDSDTYKENTQDTLAAEPRSAKRRRSQSPPVGAEPTTEHNLTDPRTLHGPVKPALEENRGSGGEDDSEPLPEIMKATLRSGLEISFRLSGEDDQDGEGGEEGGWGFLGGMPAFG</sequence>
<dbReference type="OrthoDB" id="10257471at2759"/>
<keyword evidence="5" id="KW-1185">Reference proteome</keyword>
<evidence type="ECO:0000313" key="4">
    <source>
        <dbReference type="EMBL" id="GJJ78730.1"/>
    </source>
</evidence>
<reference evidence="4" key="2">
    <citation type="journal article" date="2022" name="Microbiol. Resour. Announc.">
        <title>Whole-Genome Sequence of Entomortierella parvispora E1425, a Mucoromycotan Fungus Associated with Burkholderiaceae-Related Endosymbiotic Bacteria.</title>
        <authorList>
            <person name="Herlambang A."/>
            <person name="Guo Y."/>
            <person name="Takashima Y."/>
            <person name="Narisawa K."/>
            <person name="Ohta H."/>
            <person name="Nishizawa T."/>
        </authorList>
    </citation>
    <scope>NUCLEOTIDE SEQUENCE</scope>
    <source>
        <strain evidence="4">E1425</strain>
    </source>
</reference>
<dbReference type="Pfam" id="PF25372">
    <property type="entry name" value="DUF7885"/>
    <property type="match status" value="1"/>
</dbReference>
<feature type="region of interest" description="Disordered" evidence="1">
    <location>
        <begin position="592"/>
        <end position="618"/>
    </location>
</feature>
<comment type="caution">
    <text evidence="4">The sequence shown here is derived from an EMBL/GenBank/DDBJ whole genome shotgun (WGS) entry which is preliminary data.</text>
</comment>
<evidence type="ECO:0000259" key="2">
    <source>
        <dbReference type="Pfam" id="PF12937"/>
    </source>
</evidence>
<dbReference type="Proteomes" id="UP000827284">
    <property type="component" value="Unassembled WGS sequence"/>
</dbReference>
<dbReference type="AlphaFoldDB" id="A0A9P3M257"/>
<dbReference type="PANTHER" id="PTHR38926">
    <property type="entry name" value="F-BOX DOMAIN CONTAINING PROTEIN, EXPRESSED"/>
    <property type="match status" value="1"/>
</dbReference>
<dbReference type="SMART" id="SM00367">
    <property type="entry name" value="LRR_CC"/>
    <property type="match status" value="4"/>
</dbReference>
<dbReference type="Gene3D" id="1.20.1280.50">
    <property type="match status" value="1"/>
</dbReference>
<dbReference type="PANTHER" id="PTHR38926:SF72">
    <property type="entry name" value="IM:7136021-RELATED"/>
    <property type="match status" value="1"/>
</dbReference>
<feature type="compositionally biased region" description="Acidic residues" evidence="1">
    <location>
        <begin position="595"/>
        <end position="604"/>
    </location>
</feature>
<dbReference type="InterPro" id="IPR006553">
    <property type="entry name" value="Leu-rich_rpt_Cys-con_subtyp"/>
</dbReference>
<evidence type="ECO:0008006" key="6">
    <source>
        <dbReference type="Google" id="ProtNLM"/>
    </source>
</evidence>
<feature type="compositionally biased region" description="Basic and acidic residues" evidence="1">
    <location>
        <begin position="540"/>
        <end position="550"/>
    </location>
</feature>
<feature type="region of interest" description="Disordered" evidence="1">
    <location>
        <begin position="477"/>
        <end position="578"/>
    </location>
</feature>
<name>A0A9P3M257_9FUNG</name>
<accession>A0A9P3M257</accession>
<organism evidence="4 5">
    <name type="scientific">Entomortierella parvispora</name>
    <dbReference type="NCBI Taxonomy" id="205924"/>
    <lineage>
        <taxon>Eukaryota</taxon>
        <taxon>Fungi</taxon>
        <taxon>Fungi incertae sedis</taxon>
        <taxon>Mucoromycota</taxon>
        <taxon>Mortierellomycotina</taxon>
        <taxon>Mortierellomycetes</taxon>
        <taxon>Mortierellales</taxon>
        <taxon>Mortierellaceae</taxon>
        <taxon>Entomortierella</taxon>
    </lineage>
</organism>
<feature type="domain" description="F-box" evidence="2">
    <location>
        <begin position="13"/>
        <end position="52"/>
    </location>
</feature>
<reference evidence="4" key="1">
    <citation type="submission" date="2021-11" db="EMBL/GenBank/DDBJ databases">
        <authorList>
            <person name="Herlambang A."/>
            <person name="Guo Y."/>
            <person name="Takashima Y."/>
            <person name="Nishizawa T."/>
        </authorList>
    </citation>
    <scope>NUCLEOTIDE SEQUENCE</scope>
    <source>
        <strain evidence="4">E1425</strain>
    </source>
</reference>
<dbReference type="InterPro" id="IPR001810">
    <property type="entry name" value="F-box_dom"/>
</dbReference>
<gene>
    <name evidence="4" type="ORF">EMPS_11089</name>
</gene>
<dbReference type="InterPro" id="IPR036047">
    <property type="entry name" value="F-box-like_dom_sf"/>
</dbReference>
<evidence type="ECO:0000259" key="3">
    <source>
        <dbReference type="Pfam" id="PF25372"/>
    </source>
</evidence>
<dbReference type="InterPro" id="IPR057207">
    <property type="entry name" value="FBXL15_LRR"/>
</dbReference>
<dbReference type="SUPFAM" id="SSF81383">
    <property type="entry name" value="F-box domain"/>
    <property type="match status" value="1"/>
</dbReference>
<protein>
    <recommendedName>
        <fullName evidence="6">F-box domain-containing protein</fullName>
    </recommendedName>
</protein>
<dbReference type="InterPro" id="IPR032675">
    <property type="entry name" value="LRR_dom_sf"/>
</dbReference>
<dbReference type="SUPFAM" id="SSF52047">
    <property type="entry name" value="RNI-like"/>
    <property type="match status" value="1"/>
</dbReference>
<dbReference type="Gene3D" id="3.80.10.10">
    <property type="entry name" value="Ribonuclease Inhibitor"/>
    <property type="match status" value="2"/>
</dbReference>
<dbReference type="Pfam" id="PF12937">
    <property type="entry name" value="F-box-like"/>
    <property type="match status" value="1"/>
</dbReference>
<evidence type="ECO:0000256" key="1">
    <source>
        <dbReference type="SAM" id="MobiDB-lite"/>
    </source>
</evidence>
<evidence type="ECO:0000313" key="5">
    <source>
        <dbReference type="Proteomes" id="UP000827284"/>
    </source>
</evidence>
<dbReference type="EMBL" id="BQFW01000015">
    <property type="protein sequence ID" value="GJJ78730.1"/>
    <property type="molecule type" value="Genomic_DNA"/>
</dbReference>
<feature type="compositionally biased region" description="Basic and acidic residues" evidence="1">
    <location>
        <begin position="485"/>
        <end position="500"/>
    </location>
</feature>
<proteinExistence type="predicted"/>